<protein>
    <submittedName>
        <fullName evidence="3">Uncharacterized protein</fullName>
    </submittedName>
</protein>
<sequence>MAARRSKNRGRRSIDRIAPSQAQRKQSGDTRREEAILPVPREENSLSLAIESKNPKGKEKEEKKTSPFNLQPKSHKAEQQNKPNVDGVTSAFISKL</sequence>
<feature type="region of interest" description="Disordered" evidence="1">
    <location>
        <begin position="1"/>
        <end position="96"/>
    </location>
</feature>
<organism evidence="3 4">
    <name type="scientific">Oryza sativa subsp. japonica</name>
    <name type="common">Rice</name>
    <dbReference type="NCBI Taxonomy" id="39947"/>
    <lineage>
        <taxon>Eukaryota</taxon>
        <taxon>Viridiplantae</taxon>
        <taxon>Streptophyta</taxon>
        <taxon>Embryophyta</taxon>
        <taxon>Tracheophyta</taxon>
        <taxon>Spermatophyta</taxon>
        <taxon>Magnoliopsida</taxon>
        <taxon>Liliopsida</taxon>
        <taxon>Poales</taxon>
        <taxon>Poaceae</taxon>
        <taxon>BOP clade</taxon>
        <taxon>Oryzoideae</taxon>
        <taxon>Oryzeae</taxon>
        <taxon>Oryzinae</taxon>
        <taxon>Oryza</taxon>
        <taxon>Oryza sativa</taxon>
    </lineage>
</organism>
<dbReference type="EMBL" id="AP005525">
    <property type="protein sequence ID" value="BAD25921.1"/>
    <property type="molecule type" value="Genomic_DNA"/>
</dbReference>
<reference evidence="4" key="4">
    <citation type="journal article" date="2008" name="Nucleic Acids Res.">
        <title>The rice annotation project database (RAP-DB): 2008 update.</title>
        <authorList>
            <consortium name="The rice annotation project (RAP)"/>
        </authorList>
    </citation>
    <scope>GENOME REANNOTATION</scope>
    <source>
        <strain evidence="4">cv. Nipponbare</strain>
    </source>
</reference>
<reference evidence="3" key="1">
    <citation type="submission" date="2002-07" db="EMBL/GenBank/DDBJ databases">
        <title>Oryza sativa nipponbare(GA3) genomic DNA, chromosome 9, BAC clone:OJ1759_F09.</title>
        <authorList>
            <person name="Sasaki T."/>
            <person name="Matsumoto T."/>
            <person name="Hattori M."/>
            <person name="Sakaki Y."/>
            <person name="Katayose Y."/>
        </authorList>
    </citation>
    <scope>NUCLEOTIDE SEQUENCE</scope>
</reference>
<dbReference type="Proteomes" id="UP000000763">
    <property type="component" value="Chromosome 9"/>
</dbReference>
<reference evidence="4" key="3">
    <citation type="journal article" date="2005" name="Nature">
        <title>The map-based sequence of the rice genome.</title>
        <authorList>
            <consortium name="International rice genome sequencing project (IRGSP)"/>
            <person name="Matsumoto T."/>
            <person name="Wu J."/>
            <person name="Kanamori H."/>
            <person name="Katayose Y."/>
            <person name="Fujisawa M."/>
            <person name="Namiki N."/>
            <person name="Mizuno H."/>
            <person name="Yamamoto K."/>
            <person name="Antonio B.A."/>
            <person name="Baba T."/>
            <person name="Sakata K."/>
            <person name="Nagamura Y."/>
            <person name="Aoki H."/>
            <person name="Arikawa K."/>
            <person name="Arita K."/>
            <person name="Bito T."/>
            <person name="Chiden Y."/>
            <person name="Fujitsuka N."/>
            <person name="Fukunaka R."/>
            <person name="Hamada M."/>
            <person name="Harada C."/>
            <person name="Hayashi A."/>
            <person name="Hijishita S."/>
            <person name="Honda M."/>
            <person name="Hosokawa S."/>
            <person name="Ichikawa Y."/>
            <person name="Idonuma A."/>
            <person name="Iijima M."/>
            <person name="Ikeda M."/>
            <person name="Ikeno M."/>
            <person name="Ito K."/>
            <person name="Ito S."/>
            <person name="Ito T."/>
            <person name="Ito Y."/>
            <person name="Ito Y."/>
            <person name="Iwabuchi A."/>
            <person name="Kamiya K."/>
            <person name="Karasawa W."/>
            <person name="Kurita K."/>
            <person name="Katagiri S."/>
            <person name="Kikuta A."/>
            <person name="Kobayashi H."/>
            <person name="Kobayashi N."/>
            <person name="Machita K."/>
            <person name="Maehara T."/>
            <person name="Masukawa M."/>
            <person name="Mizubayashi T."/>
            <person name="Mukai Y."/>
            <person name="Nagasaki H."/>
            <person name="Nagata Y."/>
            <person name="Naito S."/>
            <person name="Nakashima M."/>
            <person name="Nakama Y."/>
            <person name="Nakamichi Y."/>
            <person name="Nakamura M."/>
            <person name="Meguro A."/>
            <person name="Negishi M."/>
            <person name="Ohta I."/>
            <person name="Ohta T."/>
            <person name="Okamoto M."/>
            <person name="Ono N."/>
            <person name="Saji S."/>
            <person name="Sakaguchi M."/>
            <person name="Sakai K."/>
            <person name="Shibata M."/>
            <person name="Shimokawa T."/>
            <person name="Song J."/>
            <person name="Takazaki Y."/>
            <person name="Terasawa K."/>
            <person name="Tsugane M."/>
            <person name="Tsuji K."/>
            <person name="Ueda S."/>
            <person name="Waki K."/>
            <person name="Yamagata H."/>
            <person name="Yamamoto M."/>
            <person name="Yamamoto S."/>
            <person name="Yamane H."/>
            <person name="Yoshiki S."/>
            <person name="Yoshihara R."/>
            <person name="Yukawa K."/>
            <person name="Zhong H."/>
            <person name="Yano M."/>
            <person name="Yuan Q."/>
            <person name="Ouyang S."/>
            <person name="Liu J."/>
            <person name="Jones K.M."/>
            <person name="Gansberger K."/>
            <person name="Moffat K."/>
            <person name="Hill J."/>
            <person name="Bera J."/>
            <person name="Fadrosh D."/>
            <person name="Jin S."/>
            <person name="Johri S."/>
            <person name="Kim M."/>
            <person name="Overton L."/>
            <person name="Reardon M."/>
            <person name="Tsitrin T."/>
            <person name="Vuong H."/>
            <person name="Weaver B."/>
            <person name="Ciecko A."/>
            <person name="Tallon L."/>
            <person name="Jackson J."/>
            <person name="Pai G."/>
            <person name="Aken S.V."/>
            <person name="Utterback T."/>
            <person name="Reidmuller S."/>
            <person name="Feldblyum T."/>
            <person name="Hsiao J."/>
            <person name="Zismann V."/>
            <person name="Iobst S."/>
            <person name="de Vazeille A.R."/>
            <person name="Buell C.R."/>
            <person name="Ying K."/>
            <person name="Li Y."/>
            <person name="Lu T."/>
            <person name="Huang Y."/>
            <person name="Zhao Q."/>
            <person name="Feng Q."/>
            <person name="Zhang L."/>
            <person name="Zhu J."/>
            <person name="Weng Q."/>
            <person name="Mu J."/>
            <person name="Lu Y."/>
            <person name="Fan D."/>
            <person name="Liu Y."/>
            <person name="Guan J."/>
            <person name="Zhang Y."/>
            <person name="Yu S."/>
            <person name="Liu X."/>
            <person name="Zhang Y."/>
            <person name="Hong G."/>
            <person name="Han B."/>
            <person name="Choisne N."/>
            <person name="Demange N."/>
            <person name="Orjeda G."/>
            <person name="Samain S."/>
            <person name="Cattolico L."/>
            <person name="Pelletier E."/>
            <person name="Couloux A."/>
            <person name="Segurens B."/>
            <person name="Wincker P."/>
            <person name="D'Hont A."/>
            <person name="Scarpelli C."/>
            <person name="Weissenbach J."/>
            <person name="Salanoubat M."/>
            <person name="Quetier F."/>
            <person name="Yu Y."/>
            <person name="Kim H.R."/>
            <person name="Rambo T."/>
            <person name="Currie J."/>
            <person name="Collura K."/>
            <person name="Luo M."/>
            <person name="Yang T."/>
            <person name="Ammiraju J.S.S."/>
            <person name="Engler F."/>
            <person name="Soderlund C."/>
            <person name="Wing R.A."/>
            <person name="Palmer L.E."/>
            <person name="de la Bastide M."/>
            <person name="Spiegel L."/>
            <person name="Nascimento L."/>
            <person name="Zutavern T."/>
            <person name="O'Shaughnessy A."/>
            <person name="Dike S."/>
            <person name="Dedhia N."/>
            <person name="Preston R."/>
            <person name="Balija V."/>
            <person name="McCombie W.R."/>
            <person name="Chow T."/>
            <person name="Chen H."/>
            <person name="Chung M."/>
            <person name="Chen C."/>
            <person name="Shaw J."/>
            <person name="Wu H."/>
            <person name="Hsiao K."/>
            <person name="Chao Y."/>
            <person name="Chu M."/>
            <person name="Cheng C."/>
            <person name="Hour A."/>
            <person name="Lee P."/>
            <person name="Lin S."/>
            <person name="Lin Y."/>
            <person name="Liou J."/>
            <person name="Liu S."/>
            <person name="Hsing Y."/>
            <person name="Raghuvanshi S."/>
            <person name="Mohanty A."/>
            <person name="Bharti A.K."/>
            <person name="Gaur A."/>
            <person name="Gupta V."/>
            <person name="Kumar D."/>
            <person name="Ravi V."/>
            <person name="Vij S."/>
            <person name="Kapur A."/>
            <person name="Khurana P."/>
            <person name="Khurana P."/>
            <person name="Khurana J.P."/>
            <person name="Tyagi A.K."/>
            <person name="Gaikwad K."/>
            <person name="Singh A."/>
            <person name="Dalal V."/>
            <person name="Srivastava S."/>
            <person name="Dixit A."/>
            <person name="Pal A.K."/>
            <person name="Ghazi I.A."/>
            <person name="Yadav M."/>
            <person name="Pandit A."/>
            <person name="Bhargava A."/>
            <person name="Sureshbabu K."/>
            <person name="Batra K."/>
            <person name="Sharma T.R."/>
            <person name="Mohapatra T."/>
            <person name="Singh N.K."/>
            <person name="Messing J."/>
            <person name="Nelson A.B."/>
            <person name="Fuks G."/>
            <person name="Kavchok S."/>
            <person name="Keizer G."/>
            <person name="Linton E."/>
            <person name="Llaca V."/>
            <person name="Song R."/>
            <person name="Tanyolac B."/>
            <person name="Young S."/>
            <person name="Ho-Il K."/>
            <person name="Hahn J.H."/>
            <person name="Sangsakoo G."/>
            <person name="Vanavichit A."/>
            <person name="de Mattos Luiz.A.T."/>
            <person name="Zimmer P.D."/>
            <person name="Malone G."/>
            <person name="Dellagostin O."/>
            <person name="de Oliveira A.C."/>
            <person name="Bevan M."/>
            <person name="Bancroft I."/>
            <person name="Minx P."/>
            <person name="Cordum H."/>
            <person name="Wilson R."/>
            <person name="Cheng Z."/>
            <person name="Jin W."/>
            <person name="Jiang J."/>
            <person name="Leong S.A."/>
            <person name="Iwama H."/>
            <person name="Gojobori T."/>
            <person name="Itoh T."/>
            <person name="Niimura Y."/>
            <person name="Fujii Y."/>
            <person name="Habara T."/>
            <person name="Sakai H."/>
            <person name="Sato Y."/>
            <person name="Wilson G."/>
            <person name="Kumar K."/>
            <person name="McCouch S."/>
            <person name="Juretic N."/>
            <person name="Hoen D."/>
            <person name="Wright S."/>
            <person name="Bruskiewich R."/>
            <person name="Bureau T."/>
            <person name="Miyao A."/>
            <person name="Hirochika H."/>
            <person name="Nishikawa T."/>
            <person name="Kadowaki K."/>
            <person name="Sugiura M."/>
            <person name="Burr B."/>
            <person name="Sasaki T."/>
        </authorList>
    </citation>
    <scope>NUCLEOTIDE SEQUENCE [LARGE SCALE GENOMIC DNA]</scope>
    <source>
        <strain evidence="4">cv. Nipponbare</strain>
    </source>
</reference>
<dbReference type="EMBL" id="AP005580">
    <property type="protein sequence ID" value="BAD25978.1"/>
    <property type="molecule type" value="Genomic_DNA"/>
</dbReference>
<accession>Q6H5M1</accession>
<feature type="compositionally biased region" description="Basic residues" evidence="1">
    <location>
        <begin position="1"/>
        <end position="11"/>
    </location>
</feature>
<feature type="compositionally biased region" description="Basic and acidic residues" evidence="1">
    <location>
        <begin position="53"/>
        <end position="65"/>
    </location>
</feature>
<evidence type="ECO:0000313" key="2">
    <source>
        <dbReference type="EMBL" id="BAD25921.1"/>
    </source>
</evidence>
<dbReference type="AlphaFoldDB" id="Q6H5M1"/>
<proteinExistence type="predicted"/>
<evidence type="ECO:0000256" key="1">
    <source>
        <dbReference type="SAM" id="MobiDB-lite"/>
    </source>
</evidence>
<evidence type="ECO:0000313" key="4">
    <source>
        <dbReference type="Proteomes" id="UP000000763"/>
    </source>
</evidence>
<feature type="compositionally biased region" description="Basic and acidic residues" evidence="1">
    <location>
        <begin position="26"/>
        <end position="44"/>
    </location>
</feature>
<gene>
    <name evidence="3" type="ORF">OJ1759_F09.18</name>
    <name evidence="2" type="ORF">P0564H06.24</name>
</gene>
<reference evidence="2" key="2">
    <citation type="submission" date="2002-07" db="EMBL/GenBank/DDBJ databases">
        <title>Oryza sativa nipponbare(GA3) genomic DNA, chromosome 9, PAC clone:P0564H06.</title>
        <authorList>
            <person name="Sasaki T."/>
            <person name="Matsumoto T."/>
            <person name="Katayose Y."/>
        </authorList>
    </citation>
    <scope>NUCLEOTIDE SEQUENCE</scope>
</reference>
<name>Q6H5M1_ORYSJ</name>
<evidence type="ECO:0000313" key="3">
    <source>
        <dbReference type="EMBL" id="BAD25978.1"/>
    </source>
</evidence>